<reference evidence="1" key="2">
    <citation type="journal article" date="2015" name="Fish Shellfish Immunol.">
        <title>Early steps in the European eel (Anguilla anguilla)-Vibrio vulnificus interaction in the gills: Role of the RtxA13 toxin.</title>
        <authorList>
            <person name="Callol A."/>
            <person name="Pajuelo D."/>
            <person name="Ebbesson L."/>
            <person name="Teles M."/>
            <person name="MacKenzie S."/>
            <person name="Amaro C."/>
        </authorList>
    </citation>
    <scope>NUCLEOTIDE SEQUENCE</scope>
</reference>
<accession>A0A0E9P7F6</accession>
<proteinExistence type="predicted"/>
<dbReference type="EMBL" id="GBXM01108355">
    <property type="protein sequence ID" value="JAH00222.1"/>
    <property type="molecule type" value="Transcribed_RNA"/>
</dbReference>
<name>A0A0E9P7F6_ANGAN</name>
<evidence type="ECO:0000313" key="1">
    <source>
        <dbReference type="EMBL" id="JAH00222.1"/>
    </source>
</evidence>
<sequence length="27" mass="2987">MPADRLSGTWHTNSFTINTKTGLHTSL</sequence>
<organism evidence="1">
    <name type="scientific">Anguilla anguilla</name>
    <name type="common">European freshwater eel</name>
    <name type="synonym">Muraena anguilla</name>
    <dbReference type="NCBI Taxonomy" id="7936"/>
    <lineage>
        <taxon>Eukaryota</taxon>
        <taxon>Metazoa</taxon>
        <taxon>Chordata</taxon>
        <taxon>Craniata</taxon>
        <taxon>Vertebrata</taxon>
        <taxon>Euteleostomi</taxon>
        <taxon>Actinopterygii</taxon>
        <taxon>Neopterygii</taxon>
        <taxon>Teleostei</taxon>
        <taxon>Anguilliformes</taxon>
        <taxon>Anguillidae</taxon>
        <taxon>Anguilla</taxon>
    </lineage>
</organism>
<protein>
    <submittedName>
        <fullName evidence="1">Uncharacterized protein</fullName>
    </submittedName>
</protein>
<reference evidence="1" key="1">
    <citation type="submission" date="2014-11" db="EMBL/GenBank/DDBJ databases">
        <authorList>
            <person name="Amaro Gonzalez C."/>
        </authorList>
    </citation>
    <scope>NUCLEOTIDE SEQUENCE</scope>
</reference>
<dbReference type="AlphaFoldDB" id="A0A0E9P7F6"/>